<dbReference type="Gene3D" id="3.40.50.1110">
    <property type="entry name" value="SGNH hydrolase"/>
    <property type="match status" value="1"/>
</dbReference>
<feature type="compositionally biased region" description="Basic and acidic residues" evidence="2">
    <location>
        <begin position="159"/>
        <end position="176"/>
    </location>
</feature>
<feature type="domain" description="Sialate O-acetylesterase" evidence="3">
    <location>
        <begin position="27"/>
        <end position="162"/>
    </location>
</feature>
<dbReference type="PANTHER" id="PTHR31988:SF19">
    <property type="entry name" value="9-O-ACETYL-N-ACETYLNEURAMINIC ACID DEACETYLASE-RELATED"/>
    <property type="match status" value="1"/>
</dbReference>
<dbReference type="InterPro" id="IPR036514">
    <property type="entry name" value="SGNH_hydro_sf"/>
</dbReference>
<dbReference type="InterPro" id="IPR005181">
    <property type="entry name" value="SASA"/>
</dbReference>
<keyword evidence="1" id="KW-0378">Hydrolase</keyword>
<accession>A0ABN6HG54</accession>
<dbReference type="SUPFAM" id="SSF52266">
    <property type="entry name" value="SGNH hydrolase"/>
    <property type="match status" value="1"/>
</dbReference>
<dbReference type="RefSeq" id="WP_338687327.1">
    <property type="nucleotide sequence ID" value="NZ_AP024702.1"/>
</dbReference>
<dbReference type="PANTHER" id="PTHR31988">
    <property type="entry name" value="ESTERASE, PUTATIVE (DUF303)-RELATED"/>
    <property type="match status" value="1"/>
</dbReference>
<dbReference type="InterPro" id="IPR052940">
    <property type="entry name" value="Carb_Esterase_6"/>
</dbReference>
<reference evidence="4 5" key="1">
    <citation type="submission" date="2021-06" db="EMBL/GenBank/DDBJ databases">
        <title>Complete genome of Haloferula helveola possessing various polysaccharide degrading enzymes.</title>
        <authorList>
            <person name="Takami H."/>
            <person name="Huang C."/>
            <person name="Hamasaki K."/>
        </authorList>
    </citation>
    <scope>NUCLEOTIDE SEQUENCE [LARGE SCALE GENOMIC DNA]</scope>
    <source>
        <strain evidence="4 5">CN-1</strain>
    </source>
</reference>
<evidence type="ECO:0000256" key="2">
    <source>
        <dbReference type="SAM" id="MobiDB-lite"/>
    </source>
</evidence>
<feature type="domain" description="Sialate O-acetylesterase" evidence="3">
    <location>
        <begin position="194"/>
        <end position="300"/>
    </location>
</feature>
<evidence type="ECO:0000256" key="1">
    <source>
        <dbReference type="ARBA" id="ARBA00022801"/>
    </source>
</evidence>
<feature type="region of interest" description="Disordered" evidence="2">
    <location>
        <begin position="159"/>
        <end position="184"/>
    </location>
</feature>
<evidence type="ECO:0000313" key="5">
    <source>
        <dbReference type="Proteomes" id="UP001374893"/>
    </source>
</evidence>
<proteinExistence type="predicted"/>
<dbReference type="EMBL" id="AP024702">
    <property type="protein sequence ID" value="BCX50324.1"/>
    <property type="molecule type" value="Genomic_DNA"/>
</dbReference>
<organism evidence="4 5">
    <name type="scientific">Haloferula helveola</name>
    <dbReference type="NCBI Taxonomy" id="490095"/>
    <lineage>
        <taxon>Bacteria</taxon>
        <taxon>Pseudomonadati</taxon>
        <taxon>Verrucomicrobiota</taxon>
        <taxon>Verrucomicrobiia</taxon>
        <taxon>Verrucomicrobiales</taxon>
        <taxon>Verrucomicrobiaceae</taxon>
        <taxon>Haloferula</taxon>
    </lineage>
</organism>
<gene>
    <name evidence="4" type="ORF">HAHE_42320</name>
</gene>
<dbReference type="Pfam" id="PF03629">
    <property type="entry name" value="SASA"/>
    <property type="match status" value="2"/>
</dbReference>
<dbReference type="Proteomes" id="UP001374893">
    <property type="component" value="Chromosome"/>
</dbReference>
<keyword evidence="5" id="KW-1185">Reference proteome</keyword>
<sequence>MKHIPKLTAIVAFSALTIPLSAVEKVFKVFILAGQSNMEGKGLPTHLDTYKDDPQIKPWYGIVKDGDGWAKRDDVFITYPSKSGGAKHGPLTVDYGTKGENSIGPEFGFGHAVGEAYDEPVLIIKTAWGGKSVHQPFRPPSALPSDEEIRQMIAEMQEKHDATVEANKKKEKEGKKTRAPKPVPTFEELKGSFGEYYRKMVEHVKEELGDYENKFPELKGYKPELAGFVWHQGFNDMVGAYYKENGFDDYTKWMGMLIEDLRKDLDAPELPVVIGELSTGGVEGRGAFQEAQENVAKLPEFKGTVVFVPTAEFQDKVALKYFQEGLWKKGEEGMAKWQTVGNDRPYHYLGSGKTYFLKGVAFGEAMVPLTKK</sequence>
<evidence type="ECO:0000259" key="3">
    <source>
        <dbReference type="Pfam" id="PF03629"/>
    </source>
</evidence>
<name>A0ABN6HG54_9BACT</name>
<evidence type="ECO:0000313" key="4">
    <source>
        <dbReference type="EMBL" id="BCX50324.1"/>
    </source>
</evidence>
<protein>
    <submittedName>
        <fullName evidence="4">Sialate O-acetylesterase</fullName>
    </submittedName>
</protein>